<dbReference type="InterPro" id="IPR050930">
    <property type="entry name" value="MFS_Vesicular_Transporter"/>
</dbReference>
<protein>
    <recommendedName>
        <fullName evidence="8">Major facilitator superfamily (MFS) profile domain-containing protein</fullName>
    </recommendedName>
</protein>
<dbReference type="GO" id="GO:0022857">
    <property type="term" value="F:transmembrane transporter activity"/>
    <property type="evidence" value="ECO:0007669"/>
    <property type="project" value="InterPro"/>
</dbReference>
<feature type="transmembrane region" description="Helical" evidence="7">
    <location>
        <begin position="117"/>
        <end position="138"/>
    </location>
</feature>
<name>A0AAD6MQR4_9EURO</name>
<organism evidence="9 10">
    <name type="scientific">Penicillium malachiteum</name>
    <dbReference type="NCBI Taxonomy" id="1324776"/>
    <lineage>
        <taxon>Eukaryota</taxon>
        <taxon>Fungi</taxon>
        <taxon>Dikarya</taxon>
        <taxon>Ascomycota</taxon>
        <taxon>Pezizomycotina</taxon>
        <taxon>Eurotiomycetes</taxon>
        <taxon>Eurotiomycetidae</taxon>
        <taxon>Eurotiales</taxon>
        <taxon>Aspergillaceae</taxon>
        <taxon>Penicillium</taxon>
    </lineage>
</organism>
<feature type="transmembrane region" description="Helical" evidence="7">
    <location>
        <begin position="60"/>
        <end position="80"/>
    </location>
</feature>
<dbReference type="Pfam" id="PF07690">
    <property type="entry name" value="MFS_1"/>
    <property type="match status" value="1"/>
</dbReference>
<accession>A0AAD6MQR4</accession>
<keyword evidence="10" id="KW-1185">Reference proteome</keyword>
<reference evidence="9" key="1">
    <citation type="journal article" date="2023" name="IMA Fungus">
        <title>Comparative genomic study of the Penicillium genus elucidates a diverse pangenome and 15 lateral gene transfer events.</title>
        <authorList>
            <person name="Petersen C."/>
            <person name="Sorensen T."/>
            <person name="Nielsen M.R."/>
            <person name="Sondergaard T.E."/>
            <person name="Sorensen J.L."/>
            <person name="Fitzpatrick D.A."/>
            <person name="Frisvad J.C."/>
            <person name="Nielsen K.L."/>
        </authorList>
    </citation>
    <scope>NUCLEOTIDE SEQUENCE</scope>
    <source>
        <strain evidence="9">IBT 17514</strain>
    </source>
</reference>
<proteinExistence type="inferred from homology"/>
<dbReference type="PANTHER" id="PTHR23506:SF35">
    <property type="entry name" value="MAJOR FACILITATOR SUPERFAMILY (MFS) PROFILE DOMAIN-CONTAINING PROTEIN-RELATED"/>
    <property type="match status" value="1"/>
</dbReference>
<feature type="transmembrane region" description="Helical" evidence="7">
    <location>
        <begin position="427"/>
        <end position="446"/>
    </location>
</feature>
<feature type="transmembrane region" description="Helical" evidence="7">
    <location>
        <begin position="248"/>
        <end position="269"/>
    </location>
</feature>
<dbReference type="PROSITE" id="PS50850">
    <property type="entry name" value="MFS"/>
    <property type="match status" value="1"/>
</dbReference>
<evidence type="ECO:0000256" key="6">
    <source>
        <dbReference type="ARBA" id="ARBA00023136"/>
    </source>
</evidence>
<keyword evidence="4 7" id="KW-0812">Transmembrane</keyword>
<sequence length="449" mass="48550">MEFASTRPLGYTWRSSKSFIIGTVSIAVFIELFLYGFLVPMLPYLFQDRLRKDPSQTQRLTAGVLTLHGLISAISGPLIGHFTDKLPSRRTPLLFSLTGCIVGTVLVAWSPSLAVLLLGRVLQGIAGSAVWIVGFATAADTIHESDMGKVMGVIMSFASAGVISGPMVSGILLDSVGYWLTWTVPLGILLIDVMARLLMIENPHPLSPGSMDTSDETTTLLPSQAEVEPHKASGTFGFWIFLLRDSRVLTALVITTLTTAILTSFHATLPLHTAETFGWTSKEVGIMFFLLSVPALFLSTPAGWLRDRIGVRLPITISLILHAVFHVFVGVAGNDRFPWASVQHRGPVVYISSIICLGTLRPFVTGVGPVELTASVRAYEREIPGIFGPRGGLSRVYAMTDVASTGGMTIGPALSGVLRERFGYTSMNWVFGVVYVILAIFAACFLRSK</sequence>
<dbReference type="Proteomes" id="UP001215712">
    <property type="component" value="Unassembled WGS sequence"/>
</dbReference>
<dbReference type="GO" id="GO:0016020">
    <property type="term" value="C:membrane"/>
    <property type="evidence" value="ECO:0007669"/>
    <property type="project" value="UniProtKB-SubCell"/>
</dbReference>
<dbReference type="AlphaFoldDB" id="A0AAD6MQR4"/>
<dbReference type="EMBL" id="JAQJAN010000020">
    <property type="protein sequence ID" value="KAJ5703866.1"/>
    <property type="molecule type" value="Genomic_DNA"/>
</dbReference>
<reference evidence="9" key="2">
    <citation type="submission" date="2023-01" db="EMBL/GenBank/DDBJ databases">
        <authorList>
            <person name="Petersen C."/>
        </authorList>
    </citation>
    <scope>NUCLEOTIDE SEQUENCE</scope>
    <source>
        <strain evidence="9">IBT 17514</strain>
    </source>
</reference>
<keyword evidence="3" id="KW-0813">Transport</keyword>
<evidence type="ECO:0000256" key="2">
    <source>
        <dbReference type="ARBA" id="ARBA00006829"/>
    </source>
</evidence>
<dbReference type="SUPFAM" id="SSF103473">
    <property type="entry name" value="MFS general substrate transporter"/>
    <property type="match status" value="1"/>
</dbReference>
<comment type="subcellular location">
    <subcellularLocation>
        <location evidence="1">Membrane</location>
        <topology evidence="1">Multi-pass membrane protein</topology>
    </subcellularLocation>
</comment>
<comment type="caution">
    <text evidence="9">The sequence shown here is derived from an EMBL/GenBank/DDBJ whole genome shotgun (WGS) entry which is preliminary data.</text>
</comment>
<keyword evidence="5 7" id="KW-1133">Transmembrane helix</keyword>
<evidence type="ECO:0000256" key="3">
    <source>
        <dbReference type="ARBA" id="ARBA00022448"/>
    </source>
</evidence>
<gene>
    <name evidence="9" type="ORF">N7493_011004</name>
</gene>
<dbReference type="Gene3D" id="1.20.1250.20">
    <property type="entry name" value="MFS general substrate transporter like domains"/>
    <property type="match status" value="2"/>
</dbReference>
<feature type="transmembrane region" description="Helical" evidence="7">
    <location>
        <begin position="150"/>
        <end position="173"/>
    </location>
</feature>
<feature type="domain" description="Major facilitator superfamily (MFS) profile" evidence="8">
    <location>
        <begin position="24"/>
        <end position="449"/>
    </location>
</feature>
<feature type="transmembrane region" description="Helical" evidence="7">
    <location>
        <begin position="311"/>
        <end position="332"/>
    </location>
</feature>
<feature type="transmembrane region" description="Helical" evidence="7">
    <location>
        <begin position="20"/>
        <end position="40"/>
    </location>
</feature>
<dbReference type="CDD" id="cd17325">
    <property type="entry name" value="MFS_MdtG_SLC18_like"/>
    <property type="match status" value="1"/>
</dbReference>
<dbReference type="InterPro" id="IPR020846">
    <property type="entry name" value="MFS_dom"/>
</dbReference>
<evidence type="ECO:0000313" key="10">
    <source>
        <dbReference type="Proteomes" id="UP001215712"/>
    </source>
</evidence>
<evidence type="ECO:0000256" key="5">
    <source>
        <dbReference type="ARBA" id="ARBA00022989"/>
    </source>
</evidence>
<feature type="transmembrane region" description="Helical" evidence="7">
    <location>
        <begin position="92"/>
        <end position="111"/>
    </location>
</feature>
<evidence type="ECO:0000259" key="8">
    <source>
        <dbReference type="PROSITE" id="PS50850"/>
    </source>
</evidence>
<dbReference type="InterPro" id="IPR036259">
    <property type="entry name" value="MFS_trans_sf"/>
</dbReference>
<feature type="transmembrane region" description="Helical" evidence="7">
    <location>
        <begin position="284"/>
        <end position="304"/>
    </location>
</feature>
<dbReference type="PRINTS" id="PR01035">
    <property type="entry name" value="TCRTETA"/>
</dbReference>
<comment type="similarity">
    <text evidence="2">Belongs to the major facilitator superfamily. Vesicular transporter family.</text>
</comment>
<feature type="transmembrane region" description="Helical" evidence="7">
    <location>
        <begin position="179"/>
        <end position="199"/>
    </location>
</feature>
<evidence type="ECO:0000313" key="9">
    <source>
        <dbReference type="EMBL" id="KAJ5703866.1"/>
    </source>
</evidence>
<evidence type="ECO:0000256" key="1">
    <source>
        <dbReference type="ARBA" id="ARBA00004141"/>
    </source>
</evidence>
<keyword evidence="6 7" id="KW-0472">Membrane</keyword>
<dbReference type="PANTHER" id="PTHR23506">
    <property type="entry name" value="GH10249P"/>
    <property type="match status" value="1"/>
</dbReference>
<evidence type="ECO:0000256" key="4">
    <source>
        <dbReference type="ARBA" id="ARBA00022692"/>
    </source>
</evidence>
<dbReference type="InterPro" id="IPR001958">
    <property type="entry name" value="Tet-R_TetA/multi-R_MdtG-like"/>
</dbReference>
<evidence type="ECO:0000256" key="7">
    <source>
        <dbReference type="SAM" id="Phobius"/>
    </source>
</evidence>
<dbReference type="InterPro" id="IPR011701">
    <property type="entry name" value="MFS"/>
</dbReference>